<reference evidence="3 4" key="1">
    <citation type="submission" date="2010-12" db="EMBL/GenBank/DDBJ databases">
        <authorList>
            <person name="Muzny D."/>
            <person name="Qin X."/>
            <person name="Buhay C."/>
            <person name="Dugan-Rocha S."/>
            <person name="Ding Y."/>
            <person name="Chen G."/>
            <person name="Hawes A."/>
            <person name="Holder M."/>
            <person name="Jhangiani S."/>
            <person name="Johnson A."/>
            <person name="Khan Z."/>
            <person name="Li Z."/>
            <person name="Liu W."/>
            <person name="Liu X."/>
            <person name="Perez L."/>
            <person name="Shen H."/>
            <person name="Wang Q."/>
            <person name="Watt J."/>
            <person name="Xi L."/>
            <person name="Xin Y."/>
            <person name="Zhou J."/>
            <person name="Deng J."/>
            <person name="Jiang H."/>
            <person name="Liu Y."/>
            <person name="Qu J."/>
            <person name="Song X.-Z."/>
            <person name="Zhang L."/>
            <person name="Villasana D."/>
            <person name="Johnson A."/>
            <person name="Liu J."/>
            <person name="Liyanage D."/>
            <person name="Lorensuhewa L."/>
            <person name="Robinson T."/>
            <person name="Song A."/>
            <person name="Song B.-B."/>
            <person name="Dinh H."/>
            <person name="Thornton R."/>
            <person name="Coyle M."/>
            <person name="Francisco L."/>
            <person name="Jackson L."/>
            <person name="Javaid M."/>
            <person name="Korchina V."/>
            <person name="Kovar C."/>
            <person name="Mata R."/>
            <person name="Mathew T."/>
            <person name="Ngo R."/>
            <person name="Nguyen L."/>
            <person name="Nguyen N."/>
            <person name="Okwuonu G."/>
            <person name="Ongeri F."/>
            <person name="Pham C."/>
            <person name="Simmons D."/>
            <person name="Wilczek-Boney K."/>
            <person name="Hale W."/>
            <person name="Jakkamsetti A."/>
            <person name="Pham P."/>
            <person name="Ruth R."/>
            <person name="San Lucas F."/>
            <person name="Warren J."/>
            <person name="Zhang J."/>
            <person name="Zhao Z."/>
            <person name="Zhou C."/>
            <person name="Zhu D."/>
            <person name="Lee S."/>
            <person name="Bess C."/>
            <person name="Blankenburg K."/>
            <person name="Forbes L."/>
            <person name="Fu Q."/>
            <person name="Gubbala S."/>
            <person name="Hirani K."/>
            <person name="Jayaseelan J.C."/>
            <person name="Lara F."/>
            <person name="Munidasa M."/>
            <person name="Palculict T."/>
            <person name="Patil S."/>
            <person name="Pu L.-L."/>
            <person name="Saada N."/>
            <person name="Tang L."/>
            <person name="Weissenberger G."/>
            <person name="Zhu Y."/>
            <person name="Hemphill L."/>
            <person name="Shang Y."/>
            <person name="Youmans B."/>
            <person name="Ayvaz T."/>
            <person name="Ross M."/>
            <person name="Santibanez J."/>
            <person name="Aqrawi P."/>
            <person name="Gross S."/>
            <person name="Joshi V."/>
            <person name="Fowler G."/>
            <person name="Nazareth L."/>
            <person name="Reid J."/>
            <person name="Worley K."/>
            <person name="Petrosino J."/>
            <person name="Highlander S."/>
            <person name="Gibbs R."/>
        </authorList>
    </citation>
    <scope>NUCLEOTIDE SEQUENCE [LARGE SCALE GENOMIC DNA]</scope>
    <source>
        <strain evidence="3 4">DSM 10105</strain>
    </source>
</reference>
<dbReference type="eggNOG" id="ENOG50317M8">
    <property type="taxonomic scope" value="Bacteria"/>
</dbReference>
<evidence type="ECO:0000313" key="3">
    <source>
        <dbReference type="EMBL" id="EFT84140.1"/>
    </source>
</evidence>
<keyword evidence="2" id="KW-0812">Transmembrane</keyword>
<keyword evidence="4" id="KW-1185">Reference proteome</keyword>
<feature type="region of interest" description="Disordered" evidence="1">
    <location>
        <begin position="18"/>
        <end position="147"/>
    </location>
</feature>
<comment type="caution">
    <text evidence="3">The sequence shown here is derived from an EMBL/GenBank/DDBJ whole genome shotgun (WGS) entry which is preliminary data.</text>
</comment>
<dbReference type="AlphaFoldDB" id="E6K028"/>
<feature type="transmembrane region" description="Helical" evidence="2">
    <location>
        <begin position="163"/>
        <end position="186"/>
    </location>
</feature>
<feature type="transmembrane region" description="Helical" evidence="2">
    <location>
        <begin position="198"/>
        <end position="219"/>
    </location>
</feature>
<feature type="compositionally biased region" description="Polar residues" evidence="1">
    <location>
        <begin position="131"/>
        <end position="142"/>
    </location>
</feature>
<name>E6K028_PARDN</name>
<protein>
    <recommendedName>
        <fullName evidence="5">DUF4190 domain-containing protein</fullName>
    </recommendedName>
</protein>
<evidence type="ECO:0000256" key="1">
    <source>
        <dbReference type="SAM" id="MobiDB-lite"/>
    </source>
</evidence>
<evidence type="ECO:0000256" key="2">
    <source>
        <dbReference type="SAM" id="Phobius"/>
    </source>
</evidence>
<feature type="compositionally biased region" description="Low complexity" evidence="1">
    <location>
        <begin position="33"/>
        <end position="47"/>
    </location>
</feature>
<sequence length="243" mass="26630">MHDVHIDNDKRISMSVFWMEQDPTSQAGGSQRPAPAQPEAGQAGEPAYGQMASKYPGWDPYVYGRPDEDSSSQPKGKGPESTPSSPMPAIGSGPGSANGLDSGQGQRPGAHASDQNRNAGQGGPFDPRQVPTFTNRRGQQIPVTELDPDNPDYNPLYGRWSAMAIWSLVLTILNLQPLGVFLALIAIPRIRHFHMKGLAIAIISIVLLVVEMVLLFLWIRNGHTIDDIYAWYDTLLNQMRQSD</sequence>
<gene>
    <name evidence="3" type="ORF">HMPREF0620_1145</name>
</gene>
<keyword evidence="2" id="KW-1133">Transmembrane helix</keyword>
<organism evidence="3 4">
    <name type="scientific">Parascardovia denticolens DSM 10105 = JCM 12538</name>
    <dbReference type="NCBI Taxonomy" id="864564"/>
    <lineage>
        <taxon>Bacteria</taxon>
        <taxon>Bacillati</taxon>
        <taxon>Actinomycetota</taxon>
        <taxon>Actinomycetes</taxon>
        <taxon>Bifidobacteriales</taxon>
        <taxon>Bifidobacteriaceae</taxon>
        <taxon>Parascardovia</taxon>
    </lineage>
</organism>
<evidence type="ECO:0008006" key="5">
    <source>
        <dbReference type="Google" id="ProtNLM"/>
    </source>
</evidence>
<dbReference type="HOGENOM" id="CLU_092707_0_0_11"/>
<dbReference type="EMBL" id="AEON01000001">
    <property type="protein sequence ID" value="EFT84140.1"/>
    <property type="molecule type" value="Genomic_DNA"/>
</dbReference>
<evidence type="ECO:0000313" key="4">
    <source>
        <dbReference type="Proteomes" id="UP000004946"/>
    </source>
</evidence>
<keyword evidence="2" id="KW-0472">Membrane</keyword>
<dbReference type="Proteomes" id="UP000004946">
    <property type="component" value="Chromosome"/>
</dbReference>
<proteinExistence type="predicted"/>
<accession>E6K028</accession>
<dbReference type="RefSeq" id="WP_006290569.1">
    <property type="nucleotide sequence ID" value="NZ_AP012333.1"/>
</dbReference>